<keyword evidence="5" id="KW-0472">Membrane</keyword>
<dbReference type="GO" id="GO:0007165">
    <property type="term" value="P:signal transduction"/>
    <property type="evidence" value="ECO:0007669"/>
    <property type="project" value="UniProtKB-KW"/>
</dbReference>
<keyword evidence="3" id="KW-0807">Transducer</keyword>
<evidence type="ECO:0000256" key="2">
    <source>
        <dbReference type="ARBA" id="ARBA00029447"/>
    </source>
</evidence>
<gene>
    <name evidence="7" type="ORF">NATSA_04510</name>
</gene>
<feature type="region of interest" description="Disordered" evidence="4">
    <location>
        <begin position="374"/>
        <end position="436"/>
    </location>
</feature>
<evidence type="ECO:0000256" key="5">
    <source>
        <dbReference type="SAM" id="Phobius"/>
    </source>
</evidence>
<dbReference type="Pfam" id="PF00015">
    <property type="entry name" value="MCPsignal"/>
    <property type="match status" value="1"/>
</dbReference>
<dbReference type="SMART" id="SM00283">
    <property type="entry name" value="MA"/>
    <property type="match status" value="1"/>
</dbReference>
<feature type="compositionally biased region" description="Polar residues" evidence="4">
    <location>
        <begin position="402"/>
        <end position="424"/>
    </location>
</feature>
<feature type="compositionally biased region" description="Low complexity" evidence="4">
    <location>
        <begin position="585"/>
        <end position="601"/>
    </location>
</feature>
<dbReference type="GO" id="GO:0006935">
    <property type="term" value="P:chemotaxis"/>
    <property type="evidence" value="ECO:0007669"/>
    <property type="project" value="UniProtKB-KW"/>
</dbReference>
<keyword evidence="5" id="KW-0812">Transmembrane</keyword>
<dbReference type="Proteomes" id="UP000673975">
    <property type="component" value="Unassembled WGS sequence"/>
</dbReference>
<dbReference type="SUPFAM" id="SSF58104">
    <property type="entry name" value="Methyl-accepting chemotaxis protein (MCP) signaling domain"/>
    <property type="match status" value="1"/>
</dbReference>
<keyword evidence="1" id="KW-0145">Chemotaxis</keyword>
<reference evidence="7" key="1">
    <citation type="submission" date="2021-02" db="EMBL/GenBank/DDBJ databases">
        <title>Natronogracilivirga saccharolytica gen. nov. sp. nov. a new anaerobic, haloalkiliphilic carbohydrate-fermenting bacterium from soda lake and proposing of Cyclonatronumiaceae fam. nov. in the phylum Balneolaeota.</title>
        <authorList>
            <person name="Zhilina T.N."/>
            <person name="Sorokin D.Y."/>
            <person name="Zavarzina D.G."/>
            <person name="Toshchakov S.V."/>
            <person name="Kublanov I.V."/>
        </authorList>
    </citation>
    <scope>NUCLEOTIDE SEQUENCE</scope>
    <source>
        <strain evidence="7">Z-1702</strain>
    </source>
</reference>
<evidence type="ECO:0000256" key="4">
    <source>
        <dbReference type="SAM" id="MobiDB-lite"/>
    </source>
</evidence>
<name>A0A8J7RS33_9BACT</name>
<accession>A0A8J7RS33</accession>
<dbReference type="InterPro" id="IPR051310">
    <property type="entry name" value="MCP_chemotaxis"/>
</dbReference>
<dbReference type="Gene3D" id="1.10.287.950">
    <property type="entry name" value="Methyl-accepting chemotaxis protein"/>
    <property type="match status" value="1"/>
</dbReference>
<protein>
    <submittedName>
        <fullName evidence="7">MCP four helix bundle domain-containing protein</fullName>
    </submittedName>
</protein>
<evidence type="ECO:0000256" key="1">
    <source>
        <dbReference type="ARBA" id="ARBA00022500"/>
    </source>
</evidence>
<keyword evidence="5" id="KW-1133">Transmembrane helix</keyword>
<dbReference type="PROSITE" id="PS50111">
    <property type="entry name" value="CHEMOTAXIS_TRANSDUC_2"/>
    <property type="match status" value="1"/>
</dbReference>
<proteinExistence type="inferred from homology"/>
<dbReference type="PRINTS" id="PR00260">
    <property type="entry name" value="CHEMTRNSDUCR"/>
</dbReference>
<dbReference type="Pfam" id="PF12729">
    <property type="entry name" value="4HB_MCP_1"/>
    <property type="match status" value="1"/>
</dbReference>
<dbReference type="RefSeq" id="WP_210510823.1">
    <property type="nucleotide sequence ID" value="NZ_JAFIDN010000003.1"/>
</dbReference>
<dbReference type="GO" id="GO:0004888">
    <property type="term" value="F:transmembrane signaling receptor activity"/>
    <property type="evidence" value="ECO:0007669"/>
    <property type="project" value="InterPro"/>
</dbReference>
<comment type="caution">
    <text evidence="7">The sequence shown here is derived from an EMBL/GenBank/DDBJ whole genome shotgun (WGS) entry which is preliminary data.</text>
</comment>
<feature type="compositionally biased region" description="Polar residues" evidence="4">
    <location>
        <begin position="668"/>
        <end position="677"/>
    </location>
</feature>
<sequence>MKGNNKSSVEQGKKGRSWTIGKKLIVSFLGVALITFIVGLLGYGGAVLSDNYMEEIGEVRLPSVASLLQMEAEAENIRGTMRTLNIPGLPRDLRRQQYVHIEEANQRYQEAWDIFEPLPQTEEEARLWNQFVPVDEEWSGYTDEALDLARQFDDIGIANPQELERELERFMKDHYMVVQEVLHMLHVDQQTFAGGDDHTACNAGEWLPDYRTDNPELAALIRNFEEPHRAFHEAVGQMKELVEAGETEQAAELYEEAFIANMEAVFGQFDDMLAMADEATMALETSQDLLFGSLQETQDEALDLLYALVSENMEIAAGEVERATTSSAVVRASTLFGLAIGVILAIGLGILISRSINNSLRRIIDGLNSGSEQVNASSTQLSSSSQQLSESSSEQAAGLQQTTSSLEEMSSQTKQTAENASQAEQAMRETEPKVQQGMEAMERMSKAMGEIQESSQETSKIIKTIDDIAFQTNLLALNAAVEAARAGEAGKGFAVVAEEVRNLAQRSAEAASNTSELIEKSQTSSQNGASVVKEVSENLESIKDSVTNVSTLVVEISAAGKEQANGISELNSVMSEMDKAVQGNASSSEETASAAEELSSQATELRNMVGDLVGLVGGTHEQSYSGNRADIRSQADWQGGSAAGKGTGSFAGKLKKPSAAQKAERSESGNGKTSSGSKDPKRLIPLEDDDLSDF</sequence>
<evidence type="ECO:0000256" key="3">
    <source>
        <dbReference type="PROSITE-ProRule" id="PRU00284"/>
    </source>
</evidence>
<dbReference type="PANTHER" id="PTHR43531">
    <property type="entry name" value="PROTEIN ICFG"/>
    <property type="match status" value="1"/>
</dbReference>
<dbReference type="InterPro" id="IPR004089">
    <property type="entry name" value="MCPsignal_dom"/>
</dbReference>
<feature type="transmembrane region" description="Helical" evidence="5">
    <location>
        <begin position="332"/>
        <end position="352"/>
    </location>
</feature>
<evidence type="ECO:0000313" key="8">
    <source>
        <dbReference type="Proteomes" id="UP000673975"/>
    </source>
</evidence>
<dbReference type="CDD" id="cd11386">
    <property type="entry name" value="MCP_signal"/>
    <property type="match status" value="1"/>
</dbReference>
<feature type="compositionally biased region" description="Low complexity" evidence="4">
    <location>
        <begin position="376"/>
        <end position="401"/>
    </location>
</feature>
<evidence type="ECO:0000313" key="7">
    <source>
        <dbReference type="EMBL" id="MBP3191922.1"/>
    </source>
</evidence>
<dbReference type="InterPro" id="IPR004090">
    <property type="entry name" value="Chemotax_Me-accpt_rcpt"/>
</dbReference>
<feature type="transmembrane region" description="Helical" evidence="5">
    <location>
        <begin position="24"/>
        <end position="46"/>
    </location>
</feature>
<keyword evidence="8" id="KW-1185">Reference proteome</keyword>
<dbReference type="AlphaFoldDB" id="A0A8J7RS33"/>
<evidence type="ECO:0000259" key="6">
    <source>
        <dbReference type="PROSITE" id="PS50111"/>
    </source>
</evidence>
<dbReference type="GO" id="GO:0005886">
    <property type="term" value="C:plasma membrane"/>
    <property type="evidence" value="ECO:0007669"/>
    <property type="project" value="TreeGrafter"/>
</dbReference>
<dbReference type="PANTHER" id="PTHR43531:SF11">
    <property type="entry name" value="METHYL-ACCEPTING CHEMOTAXIS PROTEIN 3"/>
    <property type="match status" value="1"/>
</dbReference>
<feature type="domain" description="Methyl-accepting transducer" evidence="6">
    <location>
        <begin position="370"/>
        <end position="599"/>
    </location>
</feature>
<dbReference type="EMBL" id="JAFIDN010000003">
    <property type="protein sequence ID" value="MBP3191922.1"/>
    <property type="molecule type" value="Genomic_DNA"/>
</dbReference>
<feature type="region of interest" description="Disordered" evidence="4">
    <location>
        <begin position="637"/>
        <end position="694"/>
    </location>
</feature>
<feature type="region of interest" description="Disordered" evidence="4">
    <location>
        <begin position="579"/>
        <end position="601"/>
    </location>
</feature>
<comment type="similarity">
    <text evidence="2">Belongs to the methyl-accepting chemotaxis (MCP) protein family.</text>
</comment>
<dbReference type="Gene3D" id="1.20.120.30">
    <property type="entry name" value="Aspartate receptor, ligand-binding domain"/>
    <property type="match status" value="1"/>
</dbReference>
<organism evidence="7 8">
    <name type="scientific">Natronogracilivirga saccharolytica</name>
    <dbReference type="NCBI Taxonomy" id="2812953"/>
    <lineage>
        <taxon>Bacteria</taxon>
        <taxon>Pseudomonadati</taxon>
        <taxon>Balneolota</taxon>
        <taxon>Balneolia</taxon>
        <taxon>Balneolales</taxon>
        <taxon>Cyclonatronaceae</taxon>
        <taxon>Natronogracilivirga</taxon>
    </lineage>
</organism>
<dbReference type="InterPro" id="IPR024478">
    <property type="entry name" value="HlyB_4HB_MCP"/>
</dbReference>